<keyword evidence="1" id="KW-0175">Coiled coil</keyword>
<reference evidence="4" key="2">
    <citation type="submission" date="2023-01" db="EMBL/GenBank/DDBJ databases">
        <authorList>
            <person name="Sun Q."/>
            <person name="Evtushenko L."/>
        </authorList>
    </citation>
    <scope>NUCLEOTIDE SEQUENCE</scope>
    <source>
        <strain evidence="4">VKM B-2789</strain>
    </source>
</reference>
<dbReference type="AlphaFoldDB" id="A0A9W6JVH8"/>
<proteinExistence type="predicted"/>
<feature type="compositionally biased region" description="Basic and acidic residues" evidence="2">
    <location>
        <begin position="1"/>
        <end position="14"/>
    </location>
</feature>
<dbReference type="Proteomes" id="UP001143330">
    <property type="component" value="Unassembled WGS sequence"/>
</dbReference>
<feature type="coiled-coil region" evidence="1">
    <location>
        <begin position="376"/>
        <end position="403"/>
    </location>
</feature>
<keyword evidence="3" id="KW-0472">Membrane</keyword>
<evidence type="ECO:0000256" key="1">
    <source>
        <dbReference type="SAM" id="Coils"/>
    </source>
</evidence>
<dbReference type="PANTHER" id="PTHR32309">
    <property type="entry name" value="TYROSINE-PROTEIN KINASE"/>
    <property type="match status" value="1"/>
</dbReference>
<evidence type="ECO:0000313" key="5">
    <source>
        <dbReference type="Proteomes" id="UP001143330"/>
    </source>
</evidence>
<dbReference type="InterPro" id="IPR050445">
    <property type="entry name" value="Bact_polysacc_biosynth/exp"/>
</dbReference>
<feature type="region of interest" description="Disordered" evidence="2">
    <location>
        <begin position="1"/>
        <end position="116"/>
    </location>
</feature>
<protein>
    <recommendedName>
        <fullName evidence="6">Capsular polysaccharide transport system permease protein</fullName>
    </recommendedName>
</protein>
<dbReference type="EMBL" id="BSFM01000011">
    <property type="protein sequence ID" value="GLK83927.1"/>
    <property type="molecule type" value="Genomic_DNA"/>
</dbReference>
<keyword evidence="3" id="KW-1133">Transmembrane helix</keyword>
<dbReference type="GO" id="GO:0005886">
    <property type="term" value="C:plasma membrane"/>
    <property type="evidence" value="ECO:0007669"/>
    <property type="project" value="TreeGrafter"/>
</dbReference>
<accession>A0A9W6JVH8</accession>
<reference evidence="4" key="1">
    <citation type="journal article" date="2014" name="Int. J. Syst. Evol. Microbiol.">
        <title>Complete genome sequence of Corynebacterium casei LMG S-19264T (=DSM 44701T), isolated from a smear-ripened cheese.</title>
        <authorList>
            <consortium name="US DOE Joint Genome Institute (JGI-PGF)"/>
            <person name="Walter F."/>
            <person name="Albersmeier A."/>
            <person name="Kalinowski J."/>
            <person name="Ruckert C."/>
        </authorList>
    </citation>
    <scope>NUCLEOTIDE SEQUENCE</scope>
    <source>
        <strain evidence="4">VKM B-2789</strain>
    </source>
</reference>
<dbReference type="PANTHER" id="PTHR32309:SF13">
    <property type="entry name" value="FERRIC ENTEROBACTIN TRANSPORT PROTEIN FEPE"/>
    <property type="match status" value="1"/>
</dbReference>
<evidence type="ECO:0000256" key="2">
    <source>
        <dbReference type="SAM" id="MobiDB-lite"/>
    </source>
</evidence>
<feature type="transmembrane region" description="Helical" evidence="3">
    <location>
        <begin position="475"/>
        <end position="495"/>
    </location>
</feature>
<comment type="caution">
    <text evidence="4">The sequence shown here is derived from an EMBL/GenBank/DDBJ whole genome shotgun (WGS) entry which is preliminary data.</text>
</comment>
<gene>
    <name evidence="4" type="ORF">GCM10017653_19970</name>
</gene>
<feature type="compositionally biased region" description="Polar residues" evidence="2">
    <location>
        <begin position="64"/>
        <end position="75"/>
    </location>
</feature>
<dbReference type="RefSeq" id="WP_213364124.1">
    <property type="nucleotide sequence ID" value="NZ_BSFM01000011.1"/>
</dbReference>
<evidence type="ECO:0000313" key="4">
    <source>
        <dbReference type="EMBL" id="GLK83927.1"/>
    </source>
</evidence>
<name>A0A9W6JVH8_9HYPH</name>
<dbReference type="GO" id="GO:0004713">
    <property type="term" value="F:protein tyrosine kinase activity"/>
    <property type="evidence" value="ECO:0007669"/>
    <property type="project" value="TreeGrafter"/>
</dbReference>
<evidence type="ECO:0000256" key="3">
    <source>
        <dbReference type="SAM" id="Phobius"/>
    </source>
</evidence>
<keyword evidence="5" id="KW-1185">Reference proteome</keyword>
<feature type="compositionally biased region" description="Low complexity" evidence="2">
    <location>
        <begin position="23"/>
        <end position="46"/>
    </location>
</feature>
<organism evidence="4 5">
    <name type="scientific">Ancylobacter defluvii</name>
    <dbReference type="NCBI Taxonomy" id="1282440"/>
    <lineage>
        <taxon>Bacteria</taxon>
        <taxon>Pseudomonadati</taxon>
        <taxon>Pseudomonadota</taxon>
        <taxon>Alphaproteobacteria</taxon>
        <taxon>Hyphomicrobiales</taxon>
        <taxon>Xanthobacteraceae</taxon>
        <taxon>Ancylobacter</taxon>
    </lineage>
</organism>
<evidence type="ECO:0008006" key="6">
    <source>
        <dbReference type="Google" id="ProtNLM"/>
    </source>
</evidence>
<keyword evidence="3" id="KW-0812">Transmembrane</keyword>
<sequence>MEKLDEARAREERKRKAMKAKRQAAMAKSATKTAAPSKPVFVAAPPLASPEPPPAQARPVAKTGQGTAGSKTSGSKAPAAKAPAAKAPAAKAPEPKAPPAAKAPSPETQLKSRQEAEAEISALLDAREQRARRRLGLSFLLVVIVPTLVAAFYLAFLATPRYLAEAKFIVRGTLEMLGGESTRFSRDLSSLSSISNNQEGHILVDHVDSHAAVERLLERMDLYAMYRIRRQTPESAPAQDPAFNRLMAAWRSMVHIGMDSVTGILTLDVQAYTAEDAMAIAQGLLDESSKLVNELTARARQDRLKRATEEVELSRAELDGLLKQFEAFRNQQGTVDANYSALALEGLAGLLRDQRSKLNAELTTARASMGDDASPTRTLKTRLESLDGEIANLEAQIDGTTRRSSLERAAVPQSLATQEKLETKRNLVIARVSRAEGAQSTALSDTLRQHAFLMIFEPPFLPHVATFPRVRLDTLITFLVMFGFWCIGATFTRNLHVHS</sequence>
<feature type="compositionally biased region" description="Low complexity" evidence="2">
    <location>
        <begin position="76"/>
        <end position="92"/>
    </location>
</feature>
<feature type="compositionally biased region" description="Pro residues" evidence="2">
    <location>
        <begin position="47"/>
        <end position="56"/>
    </location>
</feature>
<feature type="transmembrane region" description="Helical" evidence="3">
    <location>
        <begin position="137"/>
        <end position="158"/>
    </location>
</feature>